<evidence type="ECO:0000256" key="1">
    <source>
        <dbReference type="SAM" id="MobiDB-lite"/>
    </source>
</evidence>
<feature type="compositionally biased region" description="Basic residues" evidence="1">
    <location>
        <begin position="354"/>
        <end position="372"/>
    </location>
</feature>
<name>A0A8H4RS80_9HELO</name>
<feature type="region of interest" description="Disordered" evidence="1">
    <location>
        <begin position="268"/>
        <end position="372"/>
    </location>
</feature>
<proteinExistence type="predicted"/>
<organism evidence="3 4">
    <name type="scientific">Cudoniella acicularis</name>
    <dbReference type="NCBI Taxonomy" id="354080"/>
    <lineage>
        <taxon>Eukaryota</taxon>
        <taxon>Fungi</taxon>
        <taxon>Dikarya</taxon>
        <taxon>Ascomycota</taxon>
        <taxon>Pezizomycotina</taxon>
        <taxon>Leotiomycetes</taxon>
        <taxon>Helotiales</taxon>
        <taxon>Tricladiaceae</taxon>
        <taxon>Cudoniella</taxon>
    </lineage>
</organism>
<evidence type="ECO:0000256" key="2">
    <source>
        <dbReference type="SAM" id="SignalP"/>
    </source>
</evidence>
<evidence type="ECO:0000313" key="4">
    <source>
        <dbReference type="Proteomes" id="UP000566819"/>
    </source>
</evidence>
<dbReference type="Proteomes" id="UP000566819">
    <property type="component" value="Unassembled WGS sequence"/>
</dbReference>
<feature type="compositionally biased region" description="Polar residues" evidence="1">
    <location>
        <begin position="162"/>
        <end position="175"/>
    </location>
</feature>
<accession>A0A8H4RS80</accession>
<protein>
    <submittedName>
        <fullName evidence="3">Uncharacterized protein</fullName>
    </submittedName>
</protein>
<evidence type="ECO:0000313" key="3">
    <source>
        <dbReference type="EMBL" id="KAF4634471.1"/>
    </source>
</evidence>
<feature type="region of interest" description="Disordered" evidence="1">
    <location>
        <begin position="159"/>
        <end position="181"/>
    </location>
</feature>
<dbReference type="AlphaFoldDB" id="A0A8H4RS80"/>
<sequence length="372" mass="40219">MLFTRHFLTGLLSLLLASLVAEGAPTECSPETCHAAKYKRDLDSGLSAPISRIIRRTFTPPDPSANEYVLKQVDKLPSENLVFDANRDKASTFKFKPFWTEGKEDPSFQLGIKDMTGSGAWVRKNLQGFANQLKGENWDKGAKDPIFAYIPTTMLSEDDARSVTSSKQGHGSQMSDHGPSENFVEGKQEFPKVIKNIRAAISKVLPKADIAKTVLYKLLDRANKEVVTEKTPVPDATTLRTTAAGRVLFKYKEGSGVRTFFESRHVDAGHEDLTPADKGSAADKKGEGKGAAAEHHQAGESSGTKKEGKEEHHKSGGESSEDEKSSKKGSEAASKKHPKAASSESSATDGEKKGKGKGRKPPAGKKHKPATS</sequence>
<gene>
    <name evidence="3" type="ORF">G7Y89_g3630</name>
</gene>
<reference evidence="3 4" key="1">
    <citation type="submission" date="2020-03" db="EMBL/GenBank/DDBJ databases">
        <title>Draft Genome Sequence of Cudoniella acicularis.</title>
        <authorList>
            <person name="Buettner E."/>
            <person name="Kellner H."/>
        </authorList>
    </citation>
    <scope>NUCLEOTIDE SEQUENCE [LARGE SCALE GENOMIC DNA]</scope>
    <source>
        <strain evidence="3 4">DSM 108380</strain>
    </source>
</reference>
<keyword evidence="4" id="KW-1185">Reference proteome</keyword>
<feature type="signal peptide" evidence="2">
    <location>
        <begin position="1"/>
        <end position="23"/>
    </location>
</feature>
<keyword evidence="2" id="KW-0732">Signal</keyword>
<dbReference type="EMBL" id="JAAMPI010000182">
    <property type="protein sequence ID" value="KAF4634471.1"/>
    <property type="molecule type" value="Genomic_DNA"/>
</dbReference>
<feature type="compositionally biased region" description="Basic and acidic residues" evidence="1">
    <location>
        <begin position="268"/>
        <end position="334"/>
    </location>
</feature>
<feature type="chain" id="PRO_5034517017" evidence="2">
    <location>
        <begin position="24"/>
        <end position="372"/>
    </location>
</feature>
<comment type="caution">
    <text evidence="3">The sequence shown here is derived from an EMBL/GenBank/DDBJ whole genome shotgun (WGS) entry which is preliminary data.</text>
</comment>